<reference evidence="2 3" key="1">
    <citation type="submission" date="2024-02" db="EMBL/GenBank/DDBJ databases">
        <authorList>
            <person name="Daric V."/>
            <person name="Darras S."/>
        </authorList>
    </citation>
    <scope>NUCLEOTIDE SEQUENCE [LARGE SCALE GENOMIC DNA]</scope>
</reference>
<dbReference type="SMART" id="SM01100">
    <property type="entry name" value="CRAL_TRIO_N"/>
    <property type="match status" value="1"/>
</dbReference>
<dbReference type="Gene3D" id="3.40.525.10">
    <property type="entry name" value="CRAL-TRIO lipid binding domain"/>
    <property type="match status" value="1"/>
</dbReference>
<evidence type="ECO:0000259" key="1">
    <source>
        <dbReference type="PROSITE" id="PS50191"/>
    </source>
</evidence>
<dbReference type="InterPro" id="IPR011074">
    <property type="entry name" value="CRAL/TRIO_N_dom"/>
</dbReference>
<dbReference type="InterPro" id="IPR036273">
    <property type="entry name" value="CRAL/TRIO_N_dom_sf"/>
</dbReference>
<dbReference type="Gene3D" id="1.10.8.20">
    <property type="entry name" value="N-terminal domain of phosphatidylinositol transfer protein sec14p"/>
    <property type="match status" value="1"/>
</dbReference>
<dbReference type="PANTHER" id="PTHR10174">
    <property type="entry name" value="ALPHA-TOCOPHEROL TRANSFER PROTEIN-RELATED"/>
    <property type="match status" value="1"/>
</dbReference>
<keyword evidence="3" id="KW-1185">Reference proteome</keyword>
<dbReference type="CDD" id="cd00170">
    <property type="entry name" value="SEC14"/>
    <property type="match status" value="1"/>
</dbReference>
<dbReference type="SUPFAM" id="SSF46938">
    <property type="entry name" value="CRAL/TRIO N-terminal domain"/>
    <property type="match status" value="1"/>
</dbReference>
<sequence length="288" mass="32983">MNICSSLKNKMTTRYECTLSPELLEKAVTELHEPRDNAERLKAIDELRNSYNAEKYGPLIRDDDGFILRFLRAKKFNQKKALTVLQNYHAIQKEFCELFIKVNNPIILQPLINSQVVLTLEGLAKDGASCLWVRMGLLDKNIDMYDLMAYSILVIEKLLESEACQINGLRDIEDMENFNIGVILKISPFALARMNSIWQDAMPLRFKSIHLLNEGKVYDVLFKLCKPFLKQKIIDRIHTHGSDVNGLHEFVDQAVLPPELGGTGPDGESTGKWWIEKLTEDWTKDTAL</sequence>
<dbReference type="PANTHER" id="PTHR10174:SF225">
    <property type="entry name" value="ALPHA-TOCOPHEROL TRANSFER PROTEIN"/>
    <property type="match status" value="1"/>
</dbReference>
<dbReference type="EMBL" id="CAWYQH010000002">
    <property type="protein sequence ID" value="CAK8673737.1"/>
    <property type="molecule type" value="Genomic_DNA"/>
</dbReference>
<evidence type="ECO:0000313" key="2">
    <source>
        <dbReference type="EMBL" id="CAK8673737.1"/>
    </source>
</evidence>
<comment type="caution">
    <text evidence="2">The sequence shown here is derived from an EMBL/GenBank/DDBJ whole genome shotgun (WGS) entry which is preliminary data.</text>
</comment>
<gene>
    <name evidence="2" type="ORF">CVLEPA_LOCUS3498</name>
</gene>
<dbReference type="Pfam" id="PF00650">
    <property type="entry name" value="CRAL_TRIO"/>
    <property type="match status" value="1"/>
</dbReference>
<dbReference type="Pfam" id="PF03765">
    <property type="entry name" value="CRAL_TRIO_N"/>
    <property type="match status" value="1"/>
</dbReference>
<dbReference type="PRINTS" id="PR00180">
    <property type="entry name" value="CRETINALDHBP"/>
</dbReference>
<dbReference type="Proteomes" id="UP001642483">
    <property type="component" value="Unassembled WGS sequence"/>
</dbReference>
<dbReference type="PROSITE" id="PS50191">
    <property type="entry name" value="CRAL_TRIO"/>
    <property type="match status" value="1"/>
</dbReference>
<accession>A0ABP0F1Z7</accession>
<dbReference type="InterPro" id="IPR036865">
    <property type="entry name" value="CRAL-TRIO_dom_sf"/>
</dbReference>
<protein>
    <recommendedName>
        <fullName evidence="1">CRAL-TRIO domain-containing protein</fullName>
    </recommendedName>
</protein>
<proteinExistence type="predicted"/>
<feature type="domain" description="CRAL-TRIO" evidence="1">
    <location>
        <begin position="108"/>
        <end position="268"/>
    </location>
</feature>
<dbReference type="Gene3D" id="1.20.5.1200">
    <property type="entry name" value="Alpha-tocopherol transfer"/>
    <property type="match status" value="1"/>
</dbReference>
<evidence type="ECO:0000313" key="3">
    <source>
        <dbReference type="Proteomes" id="UP001642483"/>
    </source>
</evidence>
<dbReference type="SMART" id="SM00516">
    <property type="entry name" value="SEC14"/>
    <property type="match status" value="1"/>
</dbReference>
<name>A0ABP0F1Z7_CLALP</name>
<dbReference type="InterPro" id="IPR001251">
    <property type="entry name" value="CRAL-TRIO_dom"/>
</dbReference>
<organism evidence="2 3">
    <name type="scientific">Clavelina lepadiformis</name>
    <name type="common">Light-bulb sea squirt</name>
    <name type="synonym">Ascidia lepadiformis</name>
    <dbReference type="NCBI Taxonomy" id="159417"/>
    <lineage>
        <taxon>Eukaryota</taxon>
        <taxon>Metazoa</taxon>
        <taxon>Chordata</taxon>
        <taxon>Tunicata</taxon>
        <taxon>Ascidiacea</taxon>
        <taxon>Aplousobranchia</taxon>
        <taxon>Clavelinidae</taxon>
        <taxon>Clavelina</taxon>
    </lineage>
</organism>
<dbReference type="SUPFAM" id="SSF52087">
    <property type="entry name" value="CRAL/TRIO domain"/>
    <property type="match status" value="1"/>
</dbReference>